<reference evidence="4 5" key="1">
    <citation type="journal article" date="2015" name="Stand. Genomic Sci.">
        <title>Genomic Encyclopedia of Bacterial and Archaeal Type Strains, Phase III: the genomes of soil and plant-associated and newly described type strains.</title>
        <authorList>
            <person name="Whitman W.B."/>
            <person name="Woyke T."/>
            <person name="Klenk H.P."/>
            <person name="Zhou Y."/>
            <person name="Lilburn T.G."/>
            <person name="Beck B.J."/>
            <person name="De Vos P."/>
            <person name="Vandamme P."/>
            <person name="Eisen J.A."/>
            <person name="Garrity G."/>
            <person name="Hugenholtz P."/>
            <person name="Kyrpides N.C."/>
        </authorList>
    </citation>
    <scope>NUCLEOTIDE SEQUENCE [LARGE SCALE GENOMIC DNA]</scope>
    <source>
        <strain evidence="4 5">CGMCC 1.10124</strain>
    </source>
</reference>
<dbReference type="AlphaFoldDB" id="A0A3M0DY48"/>
<keyword evidence="6" id="KW-1185">Reference proteome</keyword>
<name>A0A3M0DY48_9EURY</name>
<keyword evidence="2" id="KW-0812">Transmembrane</keyword>
<evidence type="ECO:0000256" key="2">
    <source>
        <dbReference type="SAM" id="Phobius"/>
    </source>
</evidence>
<sequence length="127" mass="13297">MAETESLKRSAGYGVRWVWFILVGFFWRIVITLSIILVALALFAPVAMIAGGAGAVAGDTASFVVGVVALLAWPVCLGAIGDKTGIGYPRLSVDLSFHSPEEDDGLDGPSDTDTISPTTPTDAENEI</sequence>
<feature type="transmembrane region" description="Helical" evidence="2">
    <location>
        <begin position="17"/>
        <end position="49"/>
    </location>
</feature>
<organism evidence="4 5">
    <name type="scientific">Haloplanus aerogenes</name>
    <dbReference type="NCBI Taxonomy" id="660522"/>
    <lineage>
        <taxon>Archaea</taxon>
        <taxon>Methanobacteriati</taxon>
        <taxon>Methanobacteriota</taxon>
        <taxon>Stenosarchaea group</taxon>
        <taxon>Halobacteria</taxon>
        <taxon>Halobacteriales</taxon>
        <taxon>Haloferacaceae</taxon>
        <taxon>Haloplanus</taxon>
    </lineage>
</organism>
<dbReference type="GeneID" id="38471844"/>
<evidence type="ECO:0000256" key="1">
    <source>
        <dbReference type="SAM" id="MobiDB-lite"/>
    </source>
</evidence>
<feature type="compositionally biased region" description="Low complexity" evidence="1">
    <location>
        <begin position="109"/>
        <end position="127"/>
    </location>
</feature>
<dbReference type="Proteomes" id="UP000282007">
    <property type="component" value="Chromosome"/>
</dbReference>
<evidence type="ECO:0000313" key="3">
    <source>
        <dbReference type="EMBL" id="AZH25893.1"/>
    </source>
</evidence>
<evidence type="ECO:0000313" key="4">
    <source>
        <dbReference type="EMBL" id="RMB25647.1"/>
    </source>
</evidence>
<feature type="transmembrane region" description="Helical" evidence="2">
    <location>
        <begin position="61"/>
        <end position="80"/>
    </location>
</feature>
<reference evidence="3 6" key="2">
    <citation type="submission" date="2018-07" db="EMBL/GenBank/DDBJ databases">
        <title>Genome sequences of Haloplanus aerogenes JCM 16430T.</title>
        <authorList>
            <person name="Kim Y.B."/>
            <person name="Roh S.W."/>
        </authorList>
    </citation>
    <scope>NUCLEOTIDE SEQUENCE [LARGE SCALE GENOMIC DNA]</scope>
    <source>
        <strain evidence="3 6">JCM 16430</strain>
    </source>
</reference>
<proteinExistence type="predicted"/>
<dbReference type="Proteomes" id="UP000277326">
    <property type="component" value="Unassembled WGS sequence"/>
</dbReference>
<dbReference type="RefSeq" id="WP_121919425.1">
    <property type="nucleotide sequence ID" value="NZ_CP034145.1"/>
</dbReference>
<gene>
    <name evidence="4" type="ORF">ATH50_0744</name>
    <name evidence="3" type="ORF">DU502_11120</name>
</gene>
<keyword evidence="2" id="KW-0472">Membrane</keyword>
<reference evidence="4" key="3">
    <citation type="submission" date="2018-10" db="EMBL/GenBank/DDBJ databases">
        <authorList>
            <person name="Whitman W."/>
            <person name="Huntemann M."/>
            <person name="Clum A."/>
            <person name="Pillay M."/>
            <person name="Palaniappan K."/>
            <person name="Varghese N."/>
            <person name="Mikhailova N."/>
            <person name="Stamatis D."/>
            <person name="Reddy T."/>
            <person name="Daum C."/>
            <person name="Shapiro N."/>
            <person name="Ivanova N."/>
            <person name="Kyrpides N."/>
            <person name="Woyke T."/>
        </authorList>
    </citation>
    <scope>NUCLEOTIDE SEQUENCE</scope>
    <source>
        <strain evidence="4">CGMCC 1.10124</strain>
    </source>
</reference>
<protein>
    <submittedName>
        <fullName evidence="4">Uncharacterized protein</fullName>
    </submittedName>
</protein>
<dbReference type="EMBL" id="REFS01000001">
    <property type="protein sequence ID" value="RMB25647.1"/>
    <property type="molecule type" value="Genomic_DNA"/>
</dbReference>
<evidence type="ECO:0000313" key="6">
    <source>
        <dbReference type="Proteomes" id="UP000282007"/>
    </source>
</evidence>
<dbReference type="KEGG" id="haer:DU502_11120"/>
<dbReference type="EMBL" id="CP034145">
    <property type="protein sequence ID" value="AZH25893.1"/>
    <property type="molecule type" value="Genomic_DNA"/>
</dbReference>
<accession>A0A3M0DY48</accession>
<feature type="region of interest" description="Disordered" evidence="1">
    <location>
        <begin position="99"/>
        <end position="127"/>
    </location>
</feature>
<keyword evidence="2" id="KW-1133">Transmembrane helix</keyword>
<evidence type="ECO:0000313" key="5">
    <source>
        <dbReference type="Proteomes" id="UP000277326"/>
    </source>
</evidence>